<dbReference type="PANTHER" id="PTHR48022">
    <property type="entry name" value="PLASTIDIC GLUCOSE TRANSPORTER 4"/>
    <property type="match status" value="1"/>
</dbReference>
<dbReference type="InterPro" id="IPR003663">
    <property type="entry name" value="Sugar/inositol_transpt"/>
</dbReference>
<comment type="similarity">
    <text evidence="2 7">Belongs to the major facilitator superfamily. Sugar transporter (TC 2.A.1.1) family.</text>
</comment>
<evidence type="ECO:0000259" key="9">
    <source>
        <dbReference type="PROSITE" id="PS50850"/>
    </source>
</evidence>
<dbReference type="InterPro" id="IPR036259">
    <property type="entry name" value="MFS_trans_sf"/>
</dbReference>
<sequence length="542" mass="59779">MGIMARFRETPLVKEMTGPLLLVSIFSSLGGMSFGIDNAYWGGLLGMTKFREDFGRIDPLTDAWNIPTTWQSIGSGTPTAGVAIGCLLAAPLSSRLGRKRSFIILSIVGIVGILIQATAQSSYWQILVGRIINSLSMGIICNVVPLYQTECAPPAIRGAAINFYQFWQLFGALLSTIINYACQHRTDQWAYRTIIIIQFAIPAILFVGAFYLPDSPRWLLSKGRRDEATEVMIWLRKKTPKDLVIEEMRLIEVSIEEQKQEHFAATYIDCFRGTNRRRTLIAIGVQSFQQLQGASFILNYIYVFLESIGVSNTYAIGMYLYLVNLASAGAAFYIADKFGRRNLMGLGALVQTAMMLTVGGLAGVDGAKTSAQQNGALAALFIWLAIQAFAWGSCVWITTAEVGTLQLREKTITLATFFGFAFALAVTYVNPYMQNAGYGNLQGKVGFVYGGFSFVSLLFVIFYLPELKGRSLEELDELFQKRISVWSFGKAVTEGVGAEIRAIDDQIGEGLERKVIEGVKVEGDHELKNSVDVGVKEKAERV</sequence>
<evidence type="ECO:0000313" key="11">
    <source>
        <dbReference type="Proteomes" id="UP001629113"/>
    </source>
</evidence>
<evidence type="ECO:0000256" key="1">
    <source>
        <dbReference type="ARBA" id="ARBA00004141"/>
    </source>
</evidence>
<name>A0ABR4PDW1_9HELO</name>
<evidence type="ECO:0000256" key="8">
    <source>
        <dbReference type="SAM" id="Phobius"/>
    </source>
</evidence>
<proteinExistence type="inferred from homology"/>
<keyword evidence="6 8" id="KW-0472">Membrane</keyword>
<reference evidence="10 11" key="1">
    <citation type="submission" date="2024-06" db="EMBL/GenBank/DDBJ databases">
        <title>Complete genome of Phlyctema vagabunda strain 19-DSS-EL-015.</title>
        <authorList>
            <person name="Fiorenzani C."/>
        </authorList>
    </citation>
    <scope>NUCLEOTIDE SEQUENCE [LARGE SCALE GENOMIC DNA]</scope>
    <source>
        <strain evidence="10 11">19-DSS-EL-015</strain>
    </source>
</reference>
<dbReference type="Proteomes" id="UP001629113">
    <property type="component" value="Unassembled WGS sequence"/>
</dbReference>
<dbReference type="PROSITE" id="PS50850">
    <property type="entry name" value="MFS"/>
    <property type="match status" value="1"/>
</dbReference>
<organism evidence="10 11">
    <name type="scientific">Phlyctema vagabunda</name>
    <dbReference type="NCBI Taxonomy" id="108571"/>
    <lineage>
        <taxon>Eukaryota</taxon>
        <taxon>Fungi</taxon>
        <taxon>Dikarya</taxon>
        <taxon>Ascomycota</taxon>
        <taxon>Pezizomycotina</taxon>
        <taxon>Leotiomycetes</taxon>
        <taxon>Helotiales</taxon>
        <taxon>Dermateaceae</taxon>
        <taxon>Phlyctema</taxon>
    </lineage>
</organism>
<comment type="subcellular location">
    <subcellularLocation>
        <location evidence="1">Membrane</location>
        <topology evidence="1">Multi-pass membrane protein</topology>
    </subcellularLocation>
</comment>
<evidence type="ECO:0000256" key="4">
    <source>
        <dbReference type="ARBA" id="ARBA00022692"/>
    </source>
</evidence>
<protein>
    <recommendedName>
        <fullName evidence="9">Major facilitator superfamily (MFS) profile domain-containing protein</fullName>
    </recommendedName>
</protein>
<feature type="transmembrane region" description="Helical" evidence="8">
    <location>
        <begin position="20"/>
        <end position="41"/>
    </location>
</feature>
<feature type="transmembrane region" description="Helical" evidence="8">
    <location>
        <begin position="190"/>
        <end position="212"/>
    </location>
</feature>
<comment type="caution">
    <text evidence="10">The sequence shown here is derived from an EMBL/GenBank/DDBJ whole genome shotgun (WGS) entry which is preliminary data.</text>
</comment>
<dbReference type="InterPro" id="IPR005829">
    <property type="entry name" value="Sugar_transporter_CS"/>
</dbReference>
<keyword evidence="4 8" id="KW-0812">Transmembrane</keyword>
<feature type="transmembrane region" description="Helical" evidence="8">
    <location>
        <begin position="376"/>
        <end position="399"/>
    </location>
</feature>
<feature type="transmembrane region" description="Helical" evidence="8">
    <location>
        <begin position="314"/>
        <end position="334"/>
    </location>
</feature>
<feature type="transmembrane region" description="Helical" evidence="8">
    <location>
        <begin position="125"/>
        <end position="147"/>
    </location>
</feature>
<evidence type="ECO:0000256" key="7">
    <source>
        <dbReference type="RuleBase" id="RU003346"/>
    </source>
</evidence>
<gene>
    <name evidence="10" type="ORF">PVAG01_07772</name>
</gene>
<dbReference type="PRINTS" id="PR00171">
    <property type="entry name" value="SUGRTRNSPORT"/>
</dbReference>
<keyword evidence="3 7" id="KW-0813">Transport</keyword>
<evidence type="ECO:0000256" key="3">
    <source>
        <dbReference type="ARBA" id="ARBA00022448"/>
    </source>
</evidence>
<dbReference type="Pfam" id="PF00083">
    <property type="entry name" value="Sugar_tr"/>
    <property type="match status" value="1"/>
</dbReference>
<keyword evidence="5 8" id="KW-1133">Transmembrane helix</keyword>
<evidence type="ECO:0000256" key="6">
    <source>
        <dbReference type="ARBA" id="ARBA00023136"/>
    </source>
</evidence>
<dbReference type="InterPro" id="IPR020846">
    <property type="entry name" value="MFS_dom"/>
</dbReference>
<feature type="transmembrane region" description="Helical" evidence="8">
    <location>
        <begin position="346"/>
        <end position="364"/>
    </location>
</feature>
<dbReference type="Gene3D" id="1.20.1250.20">
    <property type="entry name" value="MFS general substrate transporter like domains"/>
    <property type="match status" value="1"/>
</dbReference>
<feature type="transmembrane region" description="Helical" evidence="8">
    <location>
        <begin position="445"/>
        <end position="464"/>
    </location>
</feature>
<feature type="transmembrane region" description="Helical" evidence="8">
    <location>
        <begin position="159"/>
        <end position="178"/>
    </location>
</feature>
<dbReference type="NCBIfam" id="TIGR00879">
    <property type="entry name" value="SP"/>
    <property type="match status" value="1"/>
</dbReference>
<dbReference type="InterPro" id="IPR050360">
    <property type="entry name" value="MFS_Sugar_Transporters"/>
</dbReference>
<dbReference type="EMBL" id="JBFCZG010000006">
    <property type="protein sequence ID" value="KAL3421327.1"/>
    <property type="molecule type" value="Genomic_DNA"/>
</dbReference>
<feature type="transmembrane region" description="Helical" evidence="8">
    <location>
        <begin position="280"/>
        <end position="302"/>
    </location>
</feature>
<feature type="transmembrane region" description="Helical" evidence="8">
    <location>
        <begin position="70"/>
        <end position="90"/>
    </location>
</feature>
<feature type="domain" description="Major facilitator superfamily (MFS) profile" evidence="9">
    <location>
        <begin position="23"/>
        <end position="468"/>
    </location>
</feature>
<dbReference type="InterPro" id="IPR005828">
    <property type="entry name" value="MFS_sugar_transport-like"/>
</dbReference>
<dbReference type="PROSITE" id="PS00216">
    <property type="entry name" value="SUGAR_TRANSPORT_1"/>
    <property type="match status" value="1"/>
</dbReference>
<accession>A0ABR4PDW1</accession>
<dbReference type="SUPFAM" id="SSF103473">
    <property type="entry name" value="MFS general substrate transporter"/>
    <property type="match status" value="1"/>
</dbReference>
<evidence type="ECO:0000313" key="10">
    <source>
        <dbReference type="EMBL" id="KAL3421327.1"/>
    </source>
</evidence>
<evidence type="ECO:0000256" key="5">
    <source>
        <dbReference type="ARBA" id="ARBA00022989"/>
    </source>
</evidence>
<keyword evidence="11" id="KW-1185">Reference proteome</keyword>
<dbReference type="PANTHER" id="PTHR48022:SF2">
    <property type="entry name" value="PLASTIDIC GLUCOSE TRANSPORTER 4"/>
    <property type="match status" value="1"/>
</dbReference>
<evidence type="ECO:0000256" key="2">
    <source>
        <dbReference type="ARBA" id="ARBA00010992"/>
    </source>
</evidence>
<feature type="transmembrane region" description="Helical" evidence="8">
    <location>
        <begin position="411"/>
        <end position="433"/>
    </location>
</feature>
<feature type="transmembrane region" description="Helical" evidence="8">
    <location>
        <begin position="102"/>
        <end position="119"/>
    </location>
</feature>